<dbReference type="Proteomes" id="UP000477311">
    <property type="component" value="Unassembled WGS sequence"/>
</dbReference>
<gene>
    <name evidence="2" type="ORF">G4L39_03420</name>
</gene>
<keyword evidence="3" id="KW-1185">Reference proteome</keyword>
<dbReference type="InterPro" id="IPR010496">
    <property type="entry name" value="AL/BT2_dom"/>
</dbReference>
<evidence type="ECO:0000313" key="2">
    <source>
        <dbReference type="EMBL" id="NGO38448.1"/>
    </source>
</evidence>
<evidence type="ECO:0000313" key="3">
    <source>
        <dbReference type="Proteomes" id="UP000477311"/>
    </source>
</evidence>
<proteinExistence type="predicted"/>
<dbReference type="EMBL" id="JAAKYA010000017">
    <property type="protein sequence ID" value="NGO38448.1"/>
    <property type="molecule type" value="Genomic_DNA"/>
</dbReference>
<organism evidence="2 3">
    <name type="scientific">Limisphaera ngatamarikiensis</name>
    <dbReference type="NCBI Taxonomy" id="1324935"/>
    <lineage>
        <taxon>Bacteria</taxon>
        <taxon>Pseudomonadati</taxon>
        <taxon>Verrucomicrobiota</taxon>
        <taxon>Verrucomicrobiia</taxon>
        <taxon>Limisphaerales</taxon>
        <taxon>Limisphaeraceae</taxon>
        <taxon>Limisphaera</taxon>
    </lineage>
</organism>
<sequence length="229" mass="25355">MLLLAGLAWSWIAFGQSAGVIRPFNGRNLEGWKAKPEGNQKNYWTVGTARLDPNNPERLLVEPGGQELINATPGHGQGLDLYSETLHGDAIIKLEVMVPRNSNSGIYVMGEYEVQVLDSYGKDDRPGPGDMGAIYGAQPPRHPKYRPPGEWNTYEIHWRAPRFDASGRKVANARFEKVILNGVVIHENVEMKGPTPGGVDGREKPMGPLMFQGNHGPVAYRNIEIHPLR</sequence>
<dbReference type="Pfam" id="PF06439">
    <property type="entry name" value="3keto-disac_hyd"/>
    <property type="match status" value="1"/>
</dbReference>
<feature type="domain" description="3-keto-alpha-glucoside-1,2-lyase/3-keto-2-hydroxy-glucal hydratase" evidence="1">
    <location>
        <begin position="22"/>
        <end position="225"/>
    </location>
</feature>
<name>A0A6M1REF6_9BACT</name>
<dbReference type="Gene3D" id="2.60.120.560">
    <property type="entry name" value="Exo-inulinase, domain 1"/>
    <property type="match status" value="1"/>
</dbReference>
<comment type="caution">
    <text evidence="2">The sequence shown here is derived from an EMBL/GenBank/DDBJ whole genome shotgun (WGS) entry which is preliminary data.</text>
</comment>
<protein>
    <submittedName>
        <fullName evidence="2">DUF1080 domain-containing protein</fullName>
    </submittedName>
</protein>
<evidence type="ECO:0000259" key="1">
    <source>
        <dbReference type="Pfam" id="PF06439"/>
    </source>
</evidence>
<reference evidence="2 3" key="1">
    <citation type="submission" date="2020-02" db="EMBL/GenBank/DDBJ databases">
        <title>Draft genome sequence of Limisphaera ngatamarikiensis NGM72.4T, a thermophilic Verrucomicrobia grouped in subdivision 3.</title>
        <authorList>
            <person name="Carere C.R."/>
            <person name="Steen J."/>
            <person name="Hugenholtz P."/>
            <person name="Stott M.B."/>
        </authorList>
    </citation>
    <scope>NUCLEOTIDE SEQUENCE [LARGE SCALE GENOMIC DNA]</scope>
    <source>
        <strain evidence="2 3">NGM72.4</strain>
    </source>
</reference>
<dbReference type="GO" id="GO:0016787">
    <property type="term" value="F:hydrolase activity"/>
    <property type="evidence" value="ECO:0007669"/>
    <property type="project" value="InterPro"/>
</dbReference>
<dbReference type="AlphaFoldDB" id="A0A6M1REF6"/>
<accession>A0A6M1REF6</accession>